<dbReference type="GO" id="GO:0008482">
    <property type="term" value="F:sulfite oxidase activity"/>
    <property type="evidence" value="ECO:0007669"/>
    <property type="project" value="TreeGrafter"/>
</dbReference>
<feature type="transmembrane region" description="Helical" evidence="2">
    <location>
        <begin position="72"/>
        <end position="91"/>
    </location>
</feature>
<feature type="region of interest" description="Disordered" evidence="1">
    <location>
        <begin position="514"/>
        <end position="534"/>
    </location>
</feature>
<dbReference type="EMBL" id="BOOQ01000021">
    <property type="protein sequence ID" value="GII46848.1"/>
    <property type="molecule type" value="Genomic_DNA"/>
</dbReference>
<evidence type="ECO:0000256" key="1">
    <source>
        <dbReference type="SAM" id="MobiDB-lite"/>
    </source>
</evidence>
<dbReference type="InterPro" id="IPR014756">
    <property type="entry name" value="Ig_E-set"/>
</dbReference>
<evidence type="ECO:0000256" key="3">
    <source>
        <dbReference type="SAM" id="SignalP"/>
    </source>
</evidence>
<dbReference type="GO" id="GO:0043546">
    <property type="term" value="F:molybdopterin cofactor binding"/>
    <property type="evidence" value="ECO:0007669"/>
    <property type="project" value="TreeGrafter"/>
</dbReference>
<sequence>MTVEKRARPPIAAAVSGLLAATAALGAAELGAALLRPQASPLLAVGSAFIDLTPAWLKDFAIRTFGANDKTVLLLGLVTAVAACAAAVGVLSTRRPRVAAGGLAALGAVATVAALSRPDAVPTDALPSLVAAVTGAPALLVLRRARAPREPHRALETAPQTTHRKAAAPAPGKAAERLQETAPETVRTDRRALLRTGVAVLGFAAISGGTARAVNAARDAAAGGAGLTLPLPSDPARPLLPGGDLRLPGLSSFTTPNRSFYRVDTALVVPRVPYRDWRLRIHGLVDRPVELTFDQILSRPLVERDITLTCVSNEVGGPYAGHARWLGVDLAGLLREAGVRAGADQILSRSADGWTGGTAVEAVLDGRDALLAIGMNGEVLPAAHGFPARMIVPGLYGYVSATKWVTELKLTRFADEQAYWTRRGWAENAPIKTASRIEVPKAFARIPAGRTTIAGTAWAQHRGVAAVEVRVDEGPWTQALLAPSPTPDTWRQWHLDWPATPGDHHLEVRATDTAGEVQPSQRTPPFPDGATGRHSVLVTVR</sequence>
<dbReference type="InterPro" id="IPR000572">
    <property type="entry name" value="OxRdtase_Mopterin-bd_dom"/>
</dbReference>
<dbReference type="SUPFAM" id="SSF81296">
    <property type="entry name" value="E set domains"/>
    <property type="match status" value="1"/>
</dbReference>
<accession>A0A8J3XS36</accession>
<feature type="transmembrane region" description="Helical" evidence="2">
    <location>
        <begin position="128"/>
        <end position="145"/>
    </location>
</feature>
<evidence type="ECO:0000313" key="5">
    <source>
        <dbReference type="EMBL" id="GII46848.1"/>
    </source>
</evidence>
<dbReference type="Proteomes" id="UP000644610">
    <property type="component" value="Unassembled WGS sequence"/>
</dbReference>
<feature type="region of interest" description="Disordered" evidence="1">
    <location>
        <begin position="149"/>
        <end position="186"/>
    </location>
</feature>
<dbReference type="Gene3D" id="2.60.40.650">
    <property type="match status" value="1"/>
</dbReference>
<protein>
    <submittedName>
        <fullName evidence="5">Oxidoreductase</fullName>
    </submittedName>
</protein>
<reference evidence="5" key="1">
    <citation type="submission" date="2021-01" db="EMBL/GenBank/DDBJ databases">
        <title>Whole genome shotgun sequence of Planotetraspora silvatica NBRC 100141.</title>
        <authorList>
            <person name="Komaki H."/>
            <person name="Tamura T."/>
        </authorList>
    </citation>
    <scope>NUCLEOTIDE SEQUENCE</scope>
    <source>
        <strain evidence="5">NBRC 100141</strain>
    </source>
</reference>
<organism evidence="5 6">
    <name type="scientific">Planotetraspora silvatica</name>
    <dbReference type="NCBI Taxonomy" id="234614"/>
    <lineage>
        <taxon>Bacteria</taxon>
        <taxon>Bacillati</taxon>
        <taxon>Actinomycetota</taxon>
        <taxon>Actinomycetes</taxon>
        <taxon>Streptosporangiales</taxon>
        <taxon>Streptosporangiaceae</taxon>
        <taxon>Planotetraspora</taxon>
    </lineage>
</organism>
<keyword evidence="6" id="KW-1185">Reference proteome</keyword>
<keyword evidence="2" id="KW-1133">Transmembrane helix</keyword>
<dbReference type="SUPFAM" id="SSF56524">
    <property type="entry name" value="Oxidoreductase molybdopterin-binding domain"/>
    <property type="match status" value="1"/>
</dbReference>
<dbReference type="GO" id="GO:0020037">
    <property type="term" value="F:heme binding"/>
    <property type="evidence" value="ECO:0007669"/>
    <property type="project" value="TreeGrafter"/>
</dbReference>
<dbReference type="InterPro" id="IPR036374">
    <property type="entry name" value="OxRdtase_Mopterin-bd_sf"/>
</dbReference>
<evidence type="ECO:0000259" key="4">
    <source>
        <dbReference type="Pfam" id="PF00174"/>
    </source>
</evidence>
<comment type="caution">
    <text evidence="5">The sequence shown here is derived from an EMBL/GenBank/DDBJ whole genome shotgun (WGS) entry which is preliminary data.</text>
</comment>
<dbReference type="AlphaFoldDB" id="A0A8J3XS36"/>
<dbReference type="Pfam" id="PF00174">
    <property type="entry name" value="Oxidored_molyb"/>
    <property type="match status" value="1"/>
</dbReference>
<dbReference type="GO" id="GO:0006790">
    <property type="term" value="P:sulfur compound metabolic process"/>
    <property type="evidence" value="ECO:0007669"/>
    <property type="project" value="TreeGrafter"/>
</dbReference>
<keyword evidence="2" id="KW-0812">Transmembrane</keyword>
<dbReference type="PANTHER" id="PTHR19372">
    <property type="entry name" value="SULFITE REDUCTASE"/>
    <property type="match status" value="1"/>
</dbReference>
<keyword evidence="2" id="KW-0472">Membrane</keyword>
<feature type="transmembrane region" description="Helical" evidence="2">
    <location>
        <begin position="98"/>
        <end position="116"/>
    </location>
</feature>
<proteinExistence type="predicted"/>
<feature type="signal peptide" evidence="3">
    <location>
        <begin position="1"/>
        <end position="27"/>
    </location>
</feature>
<dbReference type="PANTHER" id="PTHR19372:SF7">
    <property type="entry name" value="SULFITE OXIDASE, MITOCHONDRIAL"/>
    <property type="match status" value="1"/>
</dbReference>
<dbReference type="Gene3D" id="3.90.420.10">
    <property type="entry name" value="Oxidoreductase, molybdopterin-binding domain"/>
    <property type="match status" value="1"/>
</dbReference>
<gene>
    <name evidence="5" type="ORF">Psi02_32720</name>
</gene>
<feature type="chain" id="PRO_5038821092" evidence="3">
    <location>
        <begin position="28"/>
        <end position="541"/>
    </location>
</feature>
<evidence type="ECO:0000256" key="2">
    <source>
        <dbReference type="SAM" id="Phobius"/>
    </source>
</evidence>
<dbReference type="RefSeq" id="WP_239094932.1">
    <property type="nucleotide sequence ID" value="NZ_BAAAKY010000014.1"/>
</dbReference>
<keyword evidence="3" id="KW-0732">Signal</keyword>
<feature type="domain" description="Oxidoreductase molybdopterin-binding" evidence="4">
    <location>
        <begin position="268"/>
        <end position="420"/>
    </location>
</feature>
<name>A0A8J3XS36_9ACTN</name>
<evidence type="ECO:0000313" key="6">
    <source>
        <dbReference type="Proteomes" id="UP000644610"/>
    </source>
</evidence>